<organism evidence="2 3">
    <name type="scientific">Fenollaria massiliensis</name>
    <dbReference type="NCBI Taxonomy" id="938288"/>
    <lineage>
        <taxon>Bacteria</taxon>
        <taxon>Bacillati</taxon>
        <taxon>Bacillota</taxon>
        <taxon>Clostridia</taxon>
        <taxon>Eubacteriales</taxon>
        <taxon>Fenollaria</taxon>
    </lineage>
</organism>
<keyword evidence="3" id="KW-1185">Reference proteome</keyword>
<dbReference type="EMBL" id="CP096649">
    <property type="protein sequence ID" value="UQK58952.1"/>
    <property type="molecule type" value="Genomic_DNA"/>
</dbReference>
<dbReference type="AlphaFoldDB" id="A0A9E7DJI4"/>
<dbReference type="Proteomes" id="UP000831151">
    <property type="component" value="Chromosome"/>
</dbReference>
<sequence length="205" mass="23650">MLDKFGFDLWAEDYDKTVEISESEDEYPFAGYKGVLAYIYDAVRKMKAKKVLDIGFGTAILSKKLYDDGLEIHGQDFSKNMLDIALQKMPKAKLYEGDFAKALDKNILNEKYDAILATYSIHHIVDAEKKDFLMRLISLLNDDGKIFIGDVSFLDKKSLESCREKSKDYWDDDEHYIVYESIKKDFPNAIFKKISFCSGVLILEK</sequence>
<proteinExistence type="predicted"/>
<dbReference type="InterPro" id="IPR013217">
    <property type="entry name" value="Methyltransf_12"/>
</dbReference>
<evidence type="ECO:0000313" key="3">
    <source>
        <dbReference type="Proteomes" id="UP000831151"/>
    </source>
</evidence>
<dbReference type="Gene3D" id="3.40.50.150">
    <property type="entry name" value="Vaccinia Virus protein VP39"/>
    <property type="match status" value="1"/>
</dbReference>
<dbReference type="RefSeq" id="WP_249242490.1">
    <property type="nucleotide sequence ID" value="NZ_CP096649.1"/>
</dbReference>
<dbReference type="GO" id="GO:0008168">
    <property type="term" value="F:methyltransferase activity"/>
    <property type="evidence" value="ECO:0007669"/>
    <property type="project" value="UniProtKB-KW"/>
</dbReference>
<feature type="domain" description="Methyltransferase type 12" evidence="1">
    <location>
        <begin position="52"/>
        <end position="146"/>
    </location>
</feature>
<evidence type="ECO:0000313" key="2">
    <source>
        <dbReference type="EMBL" id="UQK58952.1"/>
    </source>
</evidence>
<gene>
    <name evidence="2" type="ORF">M1R53_06840</name>
</gene>
<dbReference type="PANTHER" id="PTHR43861">
    <property type="entry name" value="TRANS-ACONITATE 2-METHYLTRANSFERASE-RELATED"/>
    <property type="match status" value="1"/>
</dbReference>
<name>A0A9E7DJI4_9FIRM</name>
<dbReference type="Pfam" id="PF08242">
    <property type="entry name" value="Methyltransf_12"/>
    <property type="match status" value="1"/>
</dbReference>
<keyword evidence="2" id="KW-0489">Methyltransferase</keyword>
<dbReference type="CDD" id="cd02440">
    <property type="entry name" value="AdoMet_MTases"/>
    <property type="match status" value="1"/>
</dbReference>
<dbReference type="InterPro" id="IPR029063">
    <property type="entry name" value="SAM-dependent_MTases_sf"/>
</dbReference>
<keyword evidence="2" id="KW-0808">Transferase</keyword>
<dbReference type="GO" id="GO:0032259">
    <property type="term" value="P:methylation"/>
    <property type="evidence" value="ECO:0007669"/>
    <property type="project" value="UniProtKB-KW"/>
</dbReference>
<dbReference type="KEGG" id="fms:M1R53_06840"/>
<dbReference type="SUPFAM" id="SSF53335">
    <property type="entry name" value="S-adenosyl-L-methionine-dependent methyltransferases"/>
    <property type="match status" value="1"/>
</dbReference>
<reference evidence="2" key="1">
    <citation type="submission" date="2022-04" db="EMBL/GenBank/DDBJ databases">
        <title>Complete genome sequences of Ezakiella coagulans and Fenollaria massiliensis.</title>
        <authorList>
            <person name="France M.T."/>
            <person name="Clifford J."/>
            <person name="Narina S."/>
            <person name="Rutt L."/>
            <person name="Ravel J."/>
        </authorList>
    </citation>
    <scope>NUCLEOTIDE SEQUENCE</scope>
    <source>
        <strain evidence="2">C0061C2</strain>
    </source>
</reference>
<evidence type="ECO:0000259" key="1">
    <source>
        <dbReference type="Pfam" id="PF08242"/>
    </source>
</evidence>
<protein>
    <submittedName>
        <fullName evidence="2">Class I SAM-dependent methyltransferase</fullName>
    </submittedName>
</protein>
<accession>A0A9E7DJI4</accession>